<evidence type="ECO:0000313" key="2">
    <source>
        <dbReference type="Proteomes" id="UP000050668"/>
    </source>
</evidence>
<reference evidence="2" key="1">
    <citation type="submission" date="2015-07" db="EMBL/GenBank/DDBJ databases">
        <title>Fjat-14205 dsm 2895.</title>
        <authorList>
            <person name="Liu B."/>
            <person name="Wang J."/>
            <person name="Zhu Y."/>
            <person name="Liu G."/>
            <person name="Chen Q."/>
            <person name="Chen Z."/>
            <person name="Lan J."/>
            <person name="Che J."/>
            <person name="Ge C."/>
            <person name="Shi H."/>
            <person name="Pan Z."/>
            <person name="Liu X."/>
        </authorList>
    </citation>
    <scope>NUCLEOTIDE SEQUENCE [LARGE SCALE GENOMIC DNA]</scope>
    <source>
        <strain evidence="2">DSM 25560</strain>
    </source>
</reference>
<sequence length="74" mass="8849">MTETLPTSNIKFLIEGLEIRKQIYTDSINFWLKQQHKNPVHLKQLVQQLIKEEKLKIDLINSILDDIRNELYQS</sequence>
<gene>
    <name evidence="1" type="ORF">AEA09_07050</name>
</gene>
<dbReference type="EMBL" id="LGRV01000003">
    <property type="protein sequence ID" value="KOS68336.1"/>
    <property type="molecule type" value="Genomic_DNA"/>
</dbReference>
<dbReference type="Proteomes" id="UP000050668">
    <property type="component" value="Unassembled WGS sequence"/>
</dbReference>
<comment type="caution">
    <text evidence="1">The sequence shown here is derived from an EMBL/GenBank/DDBJ whole genome shotgun (WGS) entry which is preliminary data.</text>
</comment>
<name>A0ABR5K0E9_9BACI</name>
<proteinExistence type="predicted"/>
<accession>A0ABR5K0E9</accession>
<organism evidence="1 2">
    <name type="scientific">Lysinibacillus contaminans</name>
    <dbReference type="NCBI Taxonomy" id="1293441"/>
    <lineage>
        <taxon>Bacteria</taxon>
        <taxon>Bacillati</taxon>
        <taxon>Bacillota</taxon>
        <taxon>Bacilli</taxon>
        <taxon>Bacillales</taxon>
        <taxon>Bacillaceae</taxon>
        <taxon>Lysinibacillus</taxon>
    </lineage>
</organism>
<evidence type="ECO:0000313" key="1">
    <source>
        <dbReference type="EMBL" id="KOS68336.1"/>
    </source>
</evidence>
<protein>
    <submittedName>
        <fullName evidence="1">Uncharacterized protein</fullName>
    </submittedName>
</protein>
<dbReference type="RefSeq" id="WP_053583161.1">
    <property type="nucleotide sequence ID" value="NZ_LGRV01000003.1"/>
</dbReference>
<keyword evidence="2" id="KW-1185">Reference proteome</keyword>